<evidence type="ECO:0000313" key="2">
    <source>
        <dbReference type="Proteomes" id="UP000323393"/>
    </source>
</evidence>
<evidence type="ECO:0000313" key="1">
    <source>
        <dbReference type="EMBL" id="TYS58089.1"/>
    </source>
</evidence>
<name>A0AA95B6G2_9BACI</name>
<dbReference type="Pfam" id="PF18928">
    <property type="entry name" value="DUF5677"/>
    <property type="match status" value="1"/>
</dbReference>
<proteinExistence type="predicted"/>
<protein>
    <submittedName>
        <fullName evidence="1">Uncharacterized protein</fullName>
    </submittedName>
</protein>
<organism evidence="1 2">
    <name type="scientific">Sutcliffiella horikoshii</name>
    <dbReference type="NCBI Taxonomy" id="79883"/>
    <lineage>
        <taxon>Bacteria</taxon>
        <taxon>Bacillati</taxon>
        <taxon>Bacillota</taxon>
        <taxon>Bacilli</taxon>
        <taxon>Bacillales</taxon>
        <taxon>Bacillaceae</taxon>
        <taxon>Sutcliffiella</taxon>
    </lineage>
</organism>
<dbReference type="EMBL" id="VTEU01000005">
    <property type="protein sequence ID" value="TYS58089.1"/>
    <property type="molecule type" value="Genomic_DNA"/>
</dbReference>
<gene>
    <name evidence="1" type="ORF">FZC74_13930</name>
</gene>
<sequence length="265" mass="31660">MKTLNKMCREADKVFEKVMSNHFQMNIENIKFDFADAVILGLLENLINHSKSILILVENKQYSSIDSILRTIFENYVFLSFVLQKNTSIRAKAYLYSTKIKEKHFFNCLIEDTLNGYKLRSFLNVNKEDLKRQFSENFNVEKVREIEEKYISEIGMRRVEQKWYNFDGNTKTFKKLCSNLNFSMEYELIYSILSTETHGKDAISNFSFKENRVDILKKFKNEELHLSLCELYLLDSIRLIYKYYGLKQDLNNFNLLLGLNYKYRK</sequence>
<reference evidence="1 2" key="1">
    <citation type="submission" date="2019-08" db="EMBL/GenBank/DDBJ databases">
        <title>Bacillus genomes from the desert of Cuatro Cienegas, Coahuila.</title>
        <authorList>
            <person name="Olmedo-Alvarez G."/>
        </authorList>
    </citation>
    <scope>NUCLEOTIDE SEQUENCE [LARGE SCALE GENOMIC DNA]</scope>
    <source>
        <strain evidence="1 2">CH88_3T</strain>
    </source>
</reference>
<dbReference type="Proteomes" id="UP000323393">
    <property type="component" value="Unassembled WGS sequence"/>
</dbReference>
<dbReference type="RefSeq" id="WP_148966310.1">
    <property type="nucleotide sequence ID" value="NZ_VTEU01000005.1"/>
</dbReference>
<dbReference type="AlphaFoldDB" id="A0AA95B6G2"/>
<dbReference type="InterPro" id="IPR043733">
    <property type="entry name" value="DUF5677"/>
</dbReference>
<comment type="caution">
    <text evidence="1">The sequence shown here is derived from an EMBL/GenBank/DDBJ whole genome shotgun (WGS) entry which is preliminary data.</text>
</comment>
<accession>A0AA95B6G2</accession>